<keyword evidence="2" id="KW-0408">Iron</keyword>
<keyword evidence="1" id="KW-0479">Metal-binding</keyword>
<comment type="caution">
    <text evidence="3">The sequence shown here is derived from an EMBL/GenBank/DDBJ whole genome shotgun (WGS) entry which is preliminary data.</text>
</comment>
<protein>
    <submittedName>
        <fullName evidence="3">Mitomycin antibiotics/polyketide fumonisin biosynthesis protein</fullName>
    </submittedName>
</protein>
<evidence type="ECO:0000256" key="2">
    <source>
        <dbReference type="ARBA" id="ARBA00023004"/>
    </source>
</evidence>
<proteinExistence type="predicted"/>
<evidence type="ECO:0000313" key="3">
    <source>
        <dbReference type="EMBL" id="PDH41678.1"/>
    </source>
</evidence>
<dbReference type="AlphaFoldDB" id="A0A2A5WZC3"/>
<dbReference type="PANTHER" id="PTHR20883:SF15">
    <property type="entry name" value="PHYTANOYL-COA DIOXYGENASE DOMAIN-CONTAINING PROTEIN 1"/>
    <property type="match status" value="1"/>
</dbReference>
<dbReference type="InterPro" id="IPR008775">
    <property type="entry name" value="Phytyl_CoA_dOase-like"/>
</dbReference>
<dbReference type="Gene3D" id="2.60.120.620">
    <property type="entry name" value="q2cbj1_9rhob like domain"/>
    <property type="match status" value="1"/>
</dbReference>
<organism evidence="3 4">
    <name type="scientific">OM182 bacterium MED-G24</name>
    <dbReference type="NCBI Taxonomy" id="1986255"/>
    <lineage>
        <taxon>Bacteria</taxon>
        <taxon>Pseudomonadati</taxon>
        <taxon>Pseudomonadota</taxon>
        <taxon>Gammaproteobacteria</taxon>
        <taxon>OMG group</taxon>
        <taxon>OM182 clade</taxon>
    </lineage>
</organism>
<dbReference type="Pfam" id="PF05721">
    <property type="entry name" value="PhyH"/>
    <property type="match status" value="1"/>
</dbReference>
<dbReference type="GO" id="GO:0005506">
    <property type="term" value="F:iron ion binding"/>
    <property type="evidence" value="ECO:0007669"/>
    <property type="project" value="UniProtKB-ARBA"/>
</dbReference>
<dbReference type="Proteomes" id="UP000219327">
    <property type="component" value="Unassembled WGS sequence"/>
</dbReference>
<gene>
    <name evidence="3" type="ORF">CNE99_01245</name>
</gene>
<name>A0A2A5WZC3_9GAMM</name>
<sequence length="324" mass="36144">MNQQEQYLFDLNGYLIVRNALTPEQVTDLSGRLEQQRDERREAISKDPVEEVKDRKGRKTRKVGIEHHLGSDRTILGASGTAWSSPSMLEWGGSYIDLIDLPTIAPYLETLLGKNYRLDHDYINIINHEKPGQLFLHGGGQGAGGATDLVGPTDGGQCYYRYSNGRFFNGLVAVAFELSDVKPGEGGFACVPGSHKVNVELPQEWKLSKTQDDIPECVDRVAVNAGDAIIFTEACAHGTVPWQGAGERRTVFYKYCPHAVAWSPGYYNEDHYDGLTESQRAMLMPPSAFGPNEHTTSLWKQAREEQAELKSLREEVESLRQQIS</sequence>
<dbReference type="GO" id="GO:0016706">
    <property type="term" value="F:2-oxoglutarate-dependent dioxygenase activity"/>
    <property type="evidence" value="ECO:0007669"/>
    <property type="project" value="UniProtKB-ARBA"/>
</dbReference>
<evidence type="ECO:0000256" key="1">
    <source>
        <dbReference type="ARBA" id="ARBA00022723"/>
    </source>
</evidence>
<dbReference type="PANTHER" id="PTHR20883">
    <property type="entry name" value="PHYTANOYL-COA DIOXYGENASE DOMAIN CONTAINING 1"/>
    <property type="match status" value="1"/>
</dbReference>
<evidence type="ECO:0000313" key="4">
    <source>
        <dbReference type="Proteomes" id="UP000219327"/>
    </source>
</evidence>
<dbReference type="SUPFAM" id="SSF51197">
    <property type="entry name" value="Clavaminate synthase-like"/>
    <property type="match status" value="1"/>
</dbReference>
<reference evidence="3 4" key="1">
    <citation type="submission" date="2017-08" db="EMBL/GenBank/DDBJ databases">
        <title>Fine stratification of microbial communities through a metagenomic profile of the photic zone.</title>
        <authorList>
            <person name="Haro-Moreno J.M."/>
            <person name="Lopez-Perez M."/>
            <person name="De La Torre J."/>
            <person name="Picazo A."/>
            <person name="Camacho A."/>
            <person name="Rodriguez-Valera F."/>
        </authorList>
    </citation>
    <scope>NUCLEOTIDE SEQUENCE [LARGE SCALE GENOMIC DNA]</scope>
    <source>
        <strain evidence="3">MED-G24</strain>
    </source>
</reference>
<dbReference type="EMBL" id="NTKD01000003">
    <property type="protein sequence ID" value="PDH41678.1"/>
    <property type="molecule type" value="Genomic_DNA"/>
</dbReference>
<accession>A0A2A5WZC3</accession>